<dbReference type="PROSITE" id="PS51253">
    <property type="entry name" value="HTH_CENPB"/>
    <property type="match status" value="1"/>
</dbReference>
<dbReference type="InterPro" id="IPR004875">
    <property type="entry name" value="DDE_SF_endonuclease_dom"/>
</dbReference>
<dbReference type="GO" id="GO:0005634">
    <property type="term" value="C:nucleus"/>
    <property type="evidence" value="ECO:0007669"/>
    <property type="project" value="TreeGrafter"/>
</dbReference>
<accession>A0A6A4ZE78</accession>
<keyword evidence="1" id="KW-0238">DNA-binding</keyword>
<organism evidence="3 4">
    <name type="scientific">Aphanomyces astaci</name>
    <name type="common">Crayfish plague agent</name>
    <dbReference type="NCBI Taxonomy" id="112090"/>
    <lineage>
        <taxon>Eukaryota</taxon>
        <taxon>Sar</taxon>
        <taxon>Stramenopiles</taxon>
        <taxon>Oomycota</taxon>
        <taxon>Saprolegniomycetes</taxon>
        <taxon>Saprolegniales</taxon>
        <taxon>Verrucalvaceae</taxon>
        <taxon>Aphanomyces</taxon>
    </lineage>
</organism>
<dbReference type="EMBL" id="VJMI01018934">
    <property type="protein sequence ID" value="KAF0708867.1"/>
    <property type="molecule type" value="Genomic_DNA"/>
</dbReference>
<evidence type="ECO:0000256" key="1">
    <source>
        <dbReference type="ARBA" id="ARBA00023125"/>
    </source>
</evidence>
<protein>
    <recommendedName>
        <fullName evidence="2">HTH CENPB-type domain-containing protein</fullName>
    </recommendedName>
</protein>
<dbReference type="PANTHER" id="PTHR19303:SF73">
    <property type="entry name" value="PROTEIN PDC2"/>
    <property type="match status" value="1"/>
</dbReference>
<comment type="caution">
    <text evidence="3">The sequence shown here is derived from an EMBL/GenBank/DDBJ whole genome shotgun (WGS) entry which is preliminary data.</text>
</comment>
<dbReference type="SMART" id="SM00674">
    <property type="entry name" value="CENPB"/>
    <property type="match status" value="1"/>
</dbReference>
<proteinExistence type="predicted"/>
<dbReference type="InterPro" id="IPR050863">
    <property type="entry name" value="CenT-Element_Derived"/>
</dbReference>
<name>A0A6A4ZE78_APHAT</name>
<dbReference type="InterPro" id="IPR009057">
    <property type="entry name" value="Homeodomain-like_sf"/>
</dbReference>
<evidence type="ECO:0000313" key="4">
    <source>
        <dbReference type="Proteomes" id="UP000469452"/>
    </source>
</evidence>
<dbReference type="VEuPathDB" id="FungiDB:H257_13182"/>
<dbReference type="Pfam" id="PF03221">
    <property type="entry name" value="HTH_Tnp_Tc5"/>
    <property type="match status" value="1"/>
</dbReference>
<dbReference type="Gene3D" id="1.10.10.60">
    <property type="entry name" value="Homeodomain-like"/>
    <property type="match status" value="1"/>
</dbReference>
<sequence>DQREATTCNIVNKAKHRRFNLRPPKFPELDGQLAAWVEAANTNNVCITGPLLKQKALRLAVVLGIRQFRASQGWLFKFQRRHNLGTSAPRCESASIDPSVTNAGRKSLLLETQFYDARDVYNMDETGIIYKAQPKTSMSSKPLFGLKKDKSRISVALTANADGSHKLPPFFIGKAEKPRCVGSLSAQELRFYYRSNRKSWMTIALFSEWIMELN</sequence>
<dbReference type="AlphaFoldDB" id="A0A6A4ZE78"/>
<evidence type="ECO:0000259" key="2">
    <source>
        <dbReference type="PROSITE" id="PS51253"/>
    </source>
</evidence>
<dbReference type="GO" id="GO:0003677">
    <property type="term" value="F:DNA binding"/>
    <property type="evidence" value="ECO:0007669"/>
    <property type="project" value="UniProtKB-KW"/>
</dbReference>
<gene>
    <name evidence="3" type="ORF">AaE_013062</name>
</gene>
<dbReference type="PANTHER" id="PTHR19303">
    <property type="entry name" value="TRANSPOSON"/>
    <property type="match status" value="1"/>
</dbReference>
<reference evidence="3 4" key="1">
    <citation type="submission" date="2019-06" db="EMBL/GenBank/DDBJ databases">
        <title>Genomics analysis of Aphanomyces spp. identifies a new class of oomycete effector associated with host adaptation.</title>
        <authorList>
            <person name="Gaulin E."/>
        </authorList>
    </citation>
    <scope>NUCLEOTIDE SEQUENCE [LARGE SCALE GENOMIC DNA]</scope>
    <source>
        <strain evidence="3 4">E</strain>
    </source>
</reference>
<dbReference type="Pfam" id="PF03184">
    <property type="entry name" value="DDE_1"/>
    <property type="match status" value="1"/>
</dbReference>
<dbReference type="Proteomes" id="UP000469452">
    <property type="component" value="Unassembled WGS sequence"/>
</dbReference>
<feature type="domain" description="HTH CENPB-type" evidence="2">
    <location>
        <begin position="17"/>
        <end position="88"/>
    </location>
</feature>
<feature type="non-terminal residue" evidence="3">
    <location>
        <position position="1"/>
    </location>
</feature>
<dbReference type="InterPro" id="IPR006600">
    <property type="entry name" value="HTH_CenpB_DNA-bd_dom"/>
</dbReference>
<dbReference type="SUPFAM" id="SSF46689">
    <property type="entry name" value="Homeodomain-like"/>
    <property type="match status" value="1"/>
</dbReference>
<evidence type="ECO:0000313" key="3">
    <source>
        <dbReference type="EMBL" id="KAF0708867.1"/>
    </source>
</evidence>